<dbReference type="AlphaFoldDB" id="A0A1E7F1V1"/>
<accession>A0A1E7F1V1</accession>
<feature type="compositionally biased region" description="Basic and acidic residues" evidence="1">
    <location>
        <begin position="31"/>
        <end position="44"/>
    </location>
</feature>
<gene>
    <name evidence="2" type="ORF">FRACYDRAFT_244916</name>
</gene>
<reference evidence="2 3" key="1">
    <citation type="submission" date="2016-09" db="EMBL/GenBank/DDBJ databases">
        <title>Extensive genetic diversity and differential bi-allelic expression allows diatom success in the polar Southern Ocean.</title>
        <authorList>
            <consortium name="DOE Joint Genome Institute"/>
            <person name="Mock T."/>
            <person name="Otillar R.P."/>
            <person name="Strauss J."/>
            <person name="Dupont C."/>
            <person name="Frickenhaus S."/>
            <person name="Maumus F."/>
            <person name="Mcmullan M."/>
            <person name="Sanges R."/>
            <person name="Schmutz J."/>
            <person name="Toseland A."/>
            <person name="Valas R."/>
            <person name="Veluchamy A."/>
            <person name="Ward B.J."/>
            <person name="Allen A."/>
            <person name="Barry K."/>
            <person name="Falciatore A."/>
            <person name="Ferrante M."/>
            <person name="Fortunato A.E."/>
            <person name="Gloeckner G."/>
            <person name="Gruber A."/>
            <person name="Hipkin R."/>
            <person name="Janech M."/>
            <person name="Kroth P."/>
            <person name="Leese F."/>
            <person name="Lindquist E."/>
            <person name="Lyon B.R."/>
            <person name="Martin J."/>
            <person name="Mayer C."/>
            <person name="Parker M."/>
            <person name="Quesneville H."/>
            <person name="Raymond J."/>
            <person name="Uhlig C."/>
            <person name="Valentin K.U."/>
            <person name="Worden A.Z."/>
            <person name="Armbrust E.V."/>
            <person name="Bowler C."/>
            <person name="Green B."/>
            <person name="Moulton V."/>
            <person name="Van Oosterhout C."/>
            <person name="Grigoriev I."/>
        </authorList>
    </citation>
    <scope>NUCLEOTIDE SEQUENCE [LARGE SCALE GENOMIC DNA]</scope>
    <source>
        <strain evidence="2 3">CCMP1102</strain>
    </source>
</reference>
<proteinExistence type="predicted"/>
<evidence type="ECO:0000313" key="3">
    <source>
        <dbReference type="Proteomes" id="UP000095751"/>
    </source>
</evidence>
<keyword evidence="3" id="KW-1185">Reference proteome</keyword>
<dbReference type="KEGG" id="fcy:FRACYDRAFT_244916"/>
<organism evidence="2 3">
    <name type="scientific">Fragilariopsis cylindrus CCMP1102</name>
    <dbReference type="NCBI Taxonomy" id="635003"/>
    <lineage>
        <taxon>Eukaryota</taxon>
        <taxon>Sar</taxon>
        <taxon>Stramenopiles</taxon>
        <taxon>Ochrophyta</taxon>
        <taxon>Bacillariophyta</taxon>
        <taxon>Bacillariophyceae</taxon>
        <taxon>Bacillariophycidae</taxon>
        <taxon>Bacillariales</taxon>
        <taxon>Bacillariaceae</taxon>
        <taxon>Fragilariopsis</taxon>
    </lineage>
</organism>
<dbReference type="InParanoid" id="A0A1E7F1V1"/>
<dbReference type="EMBL" id="KV784366">
    <property type="protein sequence ID" value="OEU11793.1"/>
    <property type="molecule type" value="Genomic_DNA"/>
</dbReference>
<evidence type="ECO:0000256" key="1">
    <source>
        <dbReference type="SAM" id="MobiDB-lite"/>
    </source>
</evidence>
<evidence type="ECO:0000313" key="2">
    <source>
        <dbReference type="EMBL" id="OEU11793.1"/>
    </source>
</evidence>
<protein>
    <submittedName>
        <fullName evidence="2">Uncharacterized protein</fullName>
    </submittedName>
</protein>
<name>A0A1E7F1V1_9STRA</name>
<dbReference type="Proteomes" id="UP000095751">
    <property type="component" value="Unassembled WGS sequence"/>
</dbReference>
<feature type="region of interest" description="Disordered" evidence="1">
    <location>
        <begin position="29"/>
        <end position="65"/>
    </location>
</feature>
<sequence length="249" mass="27898">MQIKQYTAGNSGLYWTKLHKTKQITWASSKTLDKRDGGDHEGKRDSRRQRTVNSGDSTREPVLSATGSVKAATVAAVAVTPFIINKNNSGDDDGNEIPSTPIELTDVLCTIVSDDRYFHGKKLRTLEKLIECNEIPSTPIELTDVLCTIVSDRYSHNEKLRTLDKLIKWERTAGGDFLKLFHVCNGIWSVSNFIKKTLEDRNCVGRVRIKSIEKAAHIISISTYPGKNKLNLQIATKIATSAIYIYRWG</sequence>